<dbReference type="Proteomes" id="UP000068026">
    <property type="component" value="Chromosome"/>
</dbReference>
<dbReference type="Pfam" id="PF00395">
    <property type="entry name" value="SLH"/>
    <property type="match status" value="2"/>
</dbReference>
<evidence type="ECO:0000313" key="5">
    <source>
        <dbReference type="EMBL" id="SHE27928.1"/>
    </source>
</evidence>
<evidence type="ECO:0000313" key="7">
    <source>
        <dbReference type="Proteomes" id="UP000184204"/>
    </source>
</evidence>
<keyword evidence="2" id="KW-0732">Signal</keyword>
<keyword evidence="1" id="KW-0677">Repeat</keyword>
<dbReference type="GO" id="GO:0031176">
    <property type="term" value="F:endo-1,4-beta-xylanase activity"/>
    <property type="evidence" value="ECO:0007669"/>
    <property type="project" value="UniProtKB-EC"/>
</dbReference>
<accession>A0A0X8VB88</accession>
<dbReference type="EMBL" id="CP014223">
    <property type="protein sequence ID" value="AMJ39841.1"/>
    <property type="molecule type" value="Genomic_DNA"/>
</dbReference>
<proteinExistence type="predicted"/>
<evidence type="ECO:0000313" key="4">
    <source>
        <dbReference type="EMBL" id="AMJ39841.1"/>
    </source>
</evidence>
<gene>
    <name evidence="4" type="primary">xynA1_1</name>
    <name evidence="4" type="ORF">CPRO_02180</name>
    <name evidence="5" type="ORF">SAMN02745151_00136</name>
</gene>
<dbReference type="PROSITE" id="PS51257">
    <property type="entry name" value="PROKAR_LIPOPROTEIN"/>
    <property type="match status" value="1"/>
</dbReference>
<evidence type="ECO:0000256" key="1">
    <source>
        <dbReference type="ARBA" id="ARBA00022737"/>
    </source>
</evidence>
<dbReference type="AlphaFoldDB" id="A0A0X8VB88"/>
<feature type="signal peptide" evidence="2">
    <location>
        <begin position="1"/>
        <end position="24"/>
    </location>
</feature>
<dbReference type="EMBL" id="FQUA01000001">
    <property type="protein sequence ID" value="SHE27928.1"/>
    <property type="molecule type" value="Genomic_DNA"/>
</dbReference>
<organism evidence="5 7">
    <name type="scientific">Anaerotignum propionicum DSM 1682</name>
    <dbReference type="NCBI Taxonomy" id="991789"/>
    <lineage>
        <taxon>Bacteria</taxon>
        <taxon>Bacillati</taxon>
        <taxon>Bacillota</taxon>
        <taxon>Clostridia</taxon>
        <taxon>Lachnospirales</taxon>
        <taxon>Anaerotignaceae</taxon>
        <taxon>Anaerotignum</taxon>
    </lineage>
</organism>
<feature type="domain" description="SLH" evidence="3">
    <location>
        <begin position="24"/>
        <end position="88"/>
    </location>
</feature>
<name>A0A0X8VB88_ANAPI</name>
<dbReference type="Proteomes" id="UP000184204">
    <property type="component" value="Unassembled WGS sequence"/>
</dbReference>
<reference evidence="6" key="2">
    <citation type="submission" date="2016-01" db="EMBL/GenBank/DDBJ databases">
        <authorList>
            <person name="Poehlein A."/>
            <person name="Schlien K."/>
            <person name="Gottschalk G."/>
            <person name="Buckel W."/>
            <person name="Daniel R."/>
        </authorList>
    </citation>
    <scope>NUCLEOTIDE SEQUENCE [LARGE SCALE GENOMIC DNA]</scope>
    <source>
        <strain evidence="6">X2</strain>
    </source>
</reference>
<sequence>MKKKMALALSVVMASSCMSVTGYAANFKDINDVPWDGAKTVINSVADLGLLSGYEDNTFRARNSVTYCEAIQMLYATLQRSGTAKQMDAADHYKYISFLQGYNIPTWAQAAVAYGLENNIITTNDMVKFMSGKTSNFATRQDVAKMFGNALAIRYDIDRSMKVAVAFKDFYRISDDSAILVDLLARLGIVSGDNGNNFNPTNNINRAEMAVMLDKTYNLLKNGVETTGTITEFEDSGSYYKVTIKTDAGTSIDFHAVPNLVKVYNGSGNQELAMSRLNAGDKISFAYNGGSLESIRVLNGSSTQQKYNITGYITALKSGEIRIENENTGATENLTFDGSCVFYIDNKSVRKSELEEKLKDNSDKHAYAGINTKTTVEKDKDSRGNSTQVEKTYVTEIYVTFADEYTRTGVVDKMETNYISYKPTDSSSTNMTYFTSDCKYYIGEKSVSLSDLKSLANSGTVYVKITINKEDKASKVVLSEESFTADSNSSAKIYDVKDLTESQLVVNSGGDKITYKFGSTNSVSNITFYTWDEDDKDWVTVKVSNAESYFDKNDRASKNVFCKIEFNSGGKINRIYVSTKKSAWSTGSESSAERKAEVDSISDNTLKFKNSTVSYTLLNQYNVKINPDKDVDAITGTVNGTLVKYPLTILGAKTSSLTLFRKMVEANDVTVYAEIKADGNNVIQSIEARPTAAKGKLVSYDADKKELVLDCNGKEITFITTRKPSTGTDDYTYEDLETSGYIGSILSLTFNSDGIVIKIAVDENAYEKGKVSIKGIAESAKDGLKFKGKSTVYAWLGRSNIEIHNYSLDSSSLDRVKDAIDDKDITVYAEVRLTEKEQVDRINVYVQDAEGKFEEFNEDKNTVRIITASGNRFTFNTATKPTINISGVASGKWNDLAVGKSVKLTFNSDGLLKSVEG</sequence>
<reference evidence="7" key="3">
    <citation type="submission" date="2016-11" db="EMBL/GenBank/DDBJ databases">
        <authorList>
            <person name="Jaros S."/>
            <person name="Januszkiewicz K."/>
            <person name="Wedrychowicz H."/>
        </authorList>
    </citation>
    <scope>NUCLEOTIDE SEQUENCE [LARGE SCALE GENOMIC DNA]</scope>
    <source>
        <strain evidence="7">DSM 1682</strain>
    </source>
</reference>
<dbReference type="EC" id="3.2.1.8" evidence="4"/>
<reference evidence="5" key="4">
    <citation type="submission" date="2016-11" db="EMBL/GenBank/DDBJ databases">
        <authorList>
            <person name="Varghese N."/>
            <person name="Submissions S."/>
        </authorList>
    </citation>
    <scope>NUCLEOTIDE SEQUENCE</scope>
    <source>
        <strain evidence="5">DSM 1682</strain>
    </source>
</reference>
<keyword evidence="6" id="KW-1185">Reference proteome</keyword>
<evidence type="ECO:0000313" key="6">
    <source>
        <dbReference type="Proteomes" id="UP000068026"/>
    </source>
</evidence>
<dbReference type="KEGG" id="cpro:CPRO_02180"/>
<protein>
    <submittedName>
        <fullName evidence="4">Endo-1,4-beta-xylanase A</fullName>
        <ecNumber evidence="4">3.2.1.8</ecNumber>
    </submittedName>
    <submittedName>
        <fullName evidence="5">S-layer homology domain-containing protein</fullName>
    </submittedName>
</protein>
<dbReference type="PROSITE" id="PS51272">
    <property type="entry name" value="SLH"/>
    <property type="match status" value="2"/>
</dbReference>
<keyword evidence="4" id="KW-0326">Glycosidase</keyword>
<reference evidence="4 6" key="1">
    <citation type="journal article" date="2016" name="Genome Announc.">
        <title>Complete Genome Sequence of the Amino Acid-Fermenting Clostridium propionicum X2 (DSM 1682).</title>
        <authorList>
            <person name="Poehlein A."/>
            <person name="Schlien K."/>
            <person name="Chowdhury N.P."/>
            <person name="Gottschalk G."/>
            <person name="Buckel W."/>
            <person name="Daniel R."/>
        </authorList>
    </citation>
    <scope>NUCLEOTIDE SEQUENCE [LARGE SCALE GENOMIC DNA]</scope>
    <source>
        <strain evidence="4 6">X2</strain>
    </source>
</reference>
<dbReference type="InterPro" id="IPR001119">
    <property type="entry name" value="SLH_dom"/>
</dbReference>
<evidence type="ECO:0000256" key="2">
    <source>
        <dbReference type="SAM" id="SignalP"/>
    </source>
</evidence>
<dbReference type="OrthoDB" id="2065578at2"/>
<dbReference type="RefSeq" id="WP_066046865.1">
    <property type="nucleotide sequence ID" value="NZ_CP014223.1"/>
</dbReference>
<keyword evidence="4" id="KW-0378">Hydrolase</keyword>
<feature type="chain" id="PRO_5044547773" evidence="2">
    <location>
        <begin position="25"/>
        <end position="917"/>
    </location>
</feature>
<evidence type="ECO:0000259" key="3">
    <source>
        <dbReference type="PROSITE" id="PS51272"/>
    </source>
</evidence>
<feature type="domain" description="SLH" evidence="3">
    <location>
        <begin position="164"/>
        <end position="227"/>
    </location>
</feature>